<evidence type="ECO:0000313" key="2">
    <source>
        <dbReference type="EMBL" id="UXZ45564.1"/>
    </source>
</evidence>
<evidence type="ECO:0000313" key="3">
    <source>
        <dbReference type="Proteomes" id="UP001209279"/>
    </source>
</evidence>
<organism evidence="2 3">
    <name type="scientific">Pseudomonas soli</name>
    <dbReference type="NCBI Taxonomy" id="1306993"/>
    <lineage>
        <taxon>Bacteria</taxon>
        <taxon>Pseudomonadati</taxon>
        <taxon>Pseudomonadota</taxon>
        <taxon>Gammaproteobacteria</taxon>
        <taxon>Pseudomonadales</taxon>
        <taxon>Pseudomonadaceae</taxon>
        <taxon>Pseudomonas</taxon>
    </lineage>
</organism>
<proteinExistence type="predicted"/>
<keyword evidence="1" id="KW-0812">Transmembrane</keyword>
<evidence type="ECO:0000256" key="1">
    <source>
        <dbReference type="SAM" id="Phobius"/>
    </source>
</evidence>
<feature type="transmembrane region" description="Helical" evidence="1">
    <location>
        <begin position="109"/>
        <end position="127"/>
    </location>
</feature>
<keyword evidence="1" id="KW-0472">Membrane</keyword>
<protein>
    <submittedName>
        <fullName evidence="2">Uncharacterized protein</fullName>
    </submittedName>
</protein>
<name>A0AAJ5STG9_9PSED</name>
<dbReference type="Proteomes" id="UP001209279">
    <property type="component" value="Chromosome"/>
</dbReference>
<dbReference type="EMBL" id="CP083803">
    <property type="protein sequence ID" value="UXZ45564.1"/>
    <property type="molecule type" value="Genomic_DNA"/>
</dbReference>
<accession>A0AAJ5STG9</accession>
<reference evidence="2" key="1">
    <citation type="submission" date="2021-08" db="EMBL/GenBank/DDBJ databases">
        <authorList>
            <person name="Yaryura P.M."/>
            <person name="Bianco M.I."/>
            <person name="Morais C."/>
            <person name="Setubal J.C."/>
        </authorList>
    </citation>
    <scope>NUCLEOTIDE SEQUENCE</scope>
    <source>
        <strain evidence="2">AP1</strain>
    </source>
</reference>
<feature type="transmembrane region" description="Helical" evidence="1">
    <location>
        <begin position="70"/>
        <end position="89"/>
    </location>
</feature>
<keyword evidence="1" id="KW-1133">Transmembrane helix</keyword>
<feature type="transmembrane region" description="Helical" evidence="1">
    <location>
        <begin position="139"/>
        <end position="155"/>
    </location>
</feature>
<feature type="transmembrane region" description="Helical" evidence="1">
    <location>
        <begin position="486"/>
        <end position="507"/>
    </location>
</feature>
<feature type="transmembrane region" description="Helical" evidence="1">
    <location>
        <begin position="452"/>
        <end position="474"/>
    </location>
</feature>
<dbReference type="RefSeq" id="WP_263159461.1">
    <property type="nucleotide sequence ID" value="NZ_CP083803.1"/>
</dbReference>
<dbReference type="AlphaFoldDB" id="A0AAJ5STG9"/>
<sequence>MTRKAAREHFRAHLAPPCPQPPAEQRLMIGALLQRSSHGQEYSPWQRLARMLWGGDLPLTRVQECQLARLMLLPSVVYLLLALGYLAQLTDLIGNLVPHAFMQSFARQGQWLGAAALALLVLSCLLRKSLRQGWPFGRTVLWALITCGSCLYLGYHAQRLLVDSLVEQASPEQQAQAALGIPLLNLMLQHDLRLDGQTATAEQLRNPQGKLRLAELALRLPHITTLKATQGLTPQAFFEQLADQQRGGLQLNYERYRQATGRQEDNYRQYRRASLYYAGATSRLAILQRQGQAWTDYQRLLSKRGRNLNPWTLPTSEWQPVRHVLREQMNVPVNDLWRPDDRPGFNRAVASQVRREARNHYATLLQQRINAGWIESGLKRPAFMAVNAIQGQWRQDLALPPGITLYAYLTEQYFEQSVYLPALQHDAREMMKQRVASAGDLSTLGRDSYRDLITPGVTALLILCGLAVHAFRALSYLLRLVKAQPLGLYLKLLGVYVLLLASVSLVAGKPKVPASDLPQEGEETLALTLALASEVMDWAVPQQDRLYFLGTSIRWDVLRGYGFGVPGNQQD</sequence>
<gene>
    <name evidence="2" type="ORF">K7K07_00820</name>
</gene>